<keyword evidence="6" id="KW-0175">Coiled coil</keyword>
<evidence type="ECO:0000313" key="11">
    <source>
        <dbReference type="EMBL" id="OAJ40234.1"/>
    </source>
</evidence>
<gene>
    <name evidence="11" type="ORF">BDEG_23997</name>
</gene>
<dbReference type="Gene3D" id="1.20.58.70">
    <property type="match status" value="1"/>
</dbReference>
<feature type="region of interest" description="Disordered" evidence="8">
    <location>
        <begin position="125"/>
        <end position="159"/>
    </location>
</feature>
<dbReference type="EMBL" id="DS022304">
    <property type="protein sequence ID" value="OAJ40234.1"/>
    <property type="molecule type" value="Genomic_DNA"/>
</dbReference>
<evidence type="ECO:0000259" key="10">
    <source>
        <dbReference type="PROSITE" id="PS50192"/>
    </source>
</evidence>
<dbReference type="GO" id="GO:0000149">
    <property type="term" value="F:SNARE binding"/>
    <property type="evidence" value="ECO:0007669"/>
    <property type="project" value="TreeGrafter"/>
</dbReference>
<dbReference type="Proteomes" id="UP000077115">
    <property type="component" value="Unassembled WGS sequence"/>
</dbReference>
<keyword evidence="3" id="KW-0813">Transport</keyword>
<dbReference type="GO" id="GO:0000139">
    <property type="term" value="C:Golgi membrane"/>
    <property type="evidence" value="ECO:0007669"/>
    <property type="project" value="TreeGrafter"/>
</dbReference>
<comment type="subcellular location">
    <subcellularLocation>
        <location evidence="1">Membrane</location>
        <topology evidence="1">Single-pass type IV membrane protein</topology>
    </subcellularLocation>
</comment>
<feature type="transmembrane region" description="Helical" evidence="9">
    <location>
        <begin position="356"/>
        <end position="375"/>
    </location>
</feature>
<dbReference type="SMART" id="SM00397">
    <property type="entry name" value="t_SNARE"/>
    <property type="match status" value="1"/>
</dbReference>
<dbReference type="InterPro" id="IPR010989">
    <property type="entry name" value="SNARE"/>
</dbReference>
<comment type="similarity">
    <text evidence="2">Belongs to the syntaxin family.</text>
</comment>
<evidence type="ECO:0000256" key="3">
    <source>
        <dbReference type="ARBA" id="ARBA00022448"/>
    </source>
</evidence>
<feature type="compositionally biased region" description="Low complexity" evidence="8">
    <location>
        <begin position="226"/>
        <end position="241"/>
    </location>
</feature>
<feature type="domain" description="T-SNARE coiled-coil homology" evidence="10">
    <location>
        <begin position="285"/>
        <end position="347"/>
    </location>
</feature>
<evidence type="ECO:0000256" key="1">
    <source>
        <dbReference type="ARBA" id="ARBA00004211"/>
    </source>
</evidence>
<sequence>MVGKNRTNEFLAVVESCLSRDAGIHRQQSMQPADKIHLLNHQGHHAAGPQLRTKSEFTKAASSIGRDINSTMTKLQKLTTLAKRKSLFDDRPVEINELIYVIKQDIAKINLQIGKLGDYLARNGGDASGSSGSTSASGARSNNRQTKEHSHNVISSLQSKLATTSDEFKSILEVRFQNMKDQKSRRDQYSFASNAGSSMDTSDSPLYHPERRPNNAIQAVAPDPNSSSSSFQPTSGTPQPTLRTGSAGAGYSSVPMSADTIAIDFGSQGLQQSMMLPASQSYEQSEYLESRSQAIESIESTIIELGQIYQNFATVLAGQREMVQRIDDNVMDVQMNVEGAHTQLVKYYQNISSNRALMLKIFAAVIAFFLIFVMMT</sequence>
<dbReference type="SUPFAM" id="SSF47661">
    <property type="entry name" value="t-snare proteins"/>
    <property type="match status" value="1"/>
</dbReference>
<protein>
    <recommendedName>
        <fullName evidence="10">t-SNARE coiled-coil homology domain-containing protein</fullName>
    </recommendedName>
</protein>
<dbReference type="eggNOG" id="KOG0812">
    <property type="taxonomic scope" value="Eukaryota"/>
</dbReference>
<evidence type="ECO:0000256" key="8">
    <source>
        <dbReference type="SAM" id="MobiDB-lite"/>
    </source>
</evidence>
<organism evidence="11 12">
    <name type="scientific">Batrachochytrium dendrobatidis (strain JEL423)</name>
    <dbReference type="NCBI Taxonomy" id="403673"/>
    <lineage>
        <taxon>Eukaryota</taxon>
        <taxon>Fungi</taxon>
        <taxon>Fungi incertae sedis</taxon>
        <taxon>Chytridiomycota</taxon>
        <taxon>Chytridiomycota incertae sedis</taxon>
        <taxon>Chytridiomycetes</taxon>
        <taxon>Rhizophydiales</taxon>
        <taxon>Rhizophydiales incertae sedis</taxon>
        <taxon>Batrachochytrium</taxon>
    </lineage>
</organism>
<reference evidence="11 12" key="1">
    <citation type="submission" date="2006-10" db="EMBL/GenBank/DDBJ databases">
        <title>The Genome Sequence of Batrachochytrium dendrobatidis JEL423.</title>
        <authorList>
            <consortium name="The Broad Institute Genome Sequencing Platform"/>
            <person name="Birren B."/>
            <person name="Lander E."/>
            <person name="Galagan J."/>
            <person name="Cuomo C."/>
            <person name="Devon K."/>
            <person name="Jaffe D."/>
            <person name="Butler J."/>
            <person name="Alvarez P."/>
            <person name="Gnerre S."/>
            <person name="Grabherr M."/>
            <person name="Kleber M."/>
            <person name="Mauceli E."/>
            <person name="Brockman W."/>
            <person name="Young S."/>
            <person name="LaButti K."/>
            <person name="Sykes S."/>
            <person name="DeCaprio D."/>
            <person name="Crawford M."/>
            <person name="Koehrsen M."/>
            <person name="Engels R."/>
            <person name="Montgomery P."/>
            <person name="Pearson M."/>
            <person name="Howarth C."/>
            <person name="Larson L."/>
            <person name="White J."/>
            <person name="O'Leary S."/>
            <person name="Kodira C."/>
            <person name="Zeng Q."/>
            <person name="Yandava C."/>
            <person name="Alvarado L."/>
            <person name="Longcore J."/>
            <person name="James T."/>
        </authorList>
    </citation>
    <scope>NUCLEOTIDE SEQUENCE [LARGE SCALE GENOMIC DNA]</scope>
    <source>
        <strain evidence="11 12">JEL423</strain>
    </source>
</reference>
<dbReference type="GO" id="GO:0048278">
    <property type="term" value="P:vesicle docking"/>
    <property type="evidence" value="ECO:0007669"/>
    <property type="project" value="TreeGrafter"/>
</dbReference>
<evidence type="ECO:0000313" key="12">
    <source>
        <dbReference type="Proteomes" id="UP000077115"/>
    </source>
</evidence>
<dbReference type="Pfam" id="PF05739">
    <property type="entry name" value="SNARE"/>
    <property type="match status" value="1"/>
</dbReference>
<evidence type="ECO:0000256" key="7">
    <source>
        <dbReference type="ARBA" id="ARBA00023136"/>
    </source>
</evidence>
<dbReference type="GO" id="GO:0006906">
    <property type="term" value="P:vesicle fusion"/>
    <property type="evidence" value="ECO:0007669"/>
    <property type="project" value="TreeGrafter"/>
</dbReference>
<dbReference type="InterPro" id="IPR000727">
    <property type="entry name" value="T_SNARE_dom"/>
</dbReference>
<dbReference type="CDD" id="cd15844">
    <property type="entry name" value="SNARE_syntaxin5"/>
    <property type="match status" value="1"/>
</dbReference>
<dbReference type="GO" id="GO:0006888">
    <property type="term" value="P:endoplasmic reticulum to Golgi vesicle-mediated transport"/>
    <property type="evidence" value="ECO:0007669"/>
    <property type="project" value="TreeGrafter"/>
</dbReference>
<dbReference type="PANTHER" id="PTHR19957:SF3">
    <property type="entry name" value="SYNTAXIN-5"/>
    <property type="match status" value="1"/>
</dbReference>
<dbReference type="GO" id="GO:0031201">
    <property type="term" value="C:SNARE complex"/>
    <property type="evidence" value="ECO:0007669"/>
    <property type="project" value="TreeGrafter"/>
</dbReference>
<dbReference type="STRING" id="403673.A0A177WKM5"/>
<evidence type="ECO:0000256" key="5">
    <source>
        <dbReference type="ARBA" id="ARBA00022989"/>
    </source>
</evidence>
<dbReference type="AlphaFoldDB" id="A0A177WKM5"/>
<feature type="region of interest" description="Disordered" evidence="8">
    <location>
        <begin position="182"/>
        <end position="250"/>
    </location>
</feature>
<dbReference type="GO" id="GO:0006886">
    <property type="term" value="P:intracellular protein transport"/>
    <property type="evidence" value="ECO:0007669"/>
    <property type="project" value="TreeGrafter"/>
</dbReference>
<dbReference type="PROSITE" id="PS50192">
    <property type="entry name" value="T_SNARE"/>
    <property type="match status" value="1"/>
</dbReference>
<keyword evidence="4 9" id="KW-0812">Transmembrane</keyword>
<feature type="compositionally biased region" description="Low complexity" evidence="8">
    <location>
        <begin position="125"/>
        <end position="144"/>
    </location>
</feature>
<dbReference type="InterPro" id="IPR045242">
    <property type="entry name" value="Syntaxin"/>
</dbReference>
<dbReference type="VEuPathDB" id="FungiDB:BDEG_23997"/>
<evidence type="ECO:0000256" key="4">
    <source>
        <dbReference type="ARBA" id="ARBA00022692"/>
    </source>
</evidence>
<keyword evidence="7 9" id="KW-0472">Membrane</keyword>
<evidence type="ECO:0000256" key="2">
    <source>
        <dbReference type="ARBA" id="ARBA00009063"/>
    </source>
</evidence>
<evidence type="ECO:0000256" key="6">
    <source>
        <dbReference type="ARBA" id="ARBA00023054"/>
    </source>
</evidence>
<feature type="compositionally biased region" description="Polar residues" evidence="8">
    <location>
        <begin position="190"/>
        <end position="204"/>
    </location>
</feature>
<name>A0A177WKM5_BATDL</name>
<proteinExistence type="inferred from homology"/>
<dbReference type="PANTHER" id="PTHR19957">
    <property type="entry name" value="SYNTAXIN"/>
    <property type="match status" value="1"/>
</dbReference>
<dbReference type="OrthoDB" id="421009at2759"/>
<accession>A0A177WKM5</accession>
<evidence type="ECO:0000256" key="9">
    <source>
        <dbReference type="SAM" id="Phobius"/>
    </source>
</evidence>
<reference evidence="11 12" key="2">
    <citation type="submission" date="2016-05" db="EMBL/GenBank/DDBJ databases">
        <title>Lineage-specific infection strategies underlie the spectrum of fungal disease in amphibians.</title>
        <authorList>
            <person name="Cuomo C.A."/>
            <person name="Farrer R.A."/>
            <person name="James T."/>
            <person name="Longcore J."/>
            <person name="Birren B."/>
        </authorList>
    </citation>
    <scope>NUCLEOTIDE SEQUENCE [LARGE SCALE GENOMIC DNA]</scope>
    <source>
        <strain evidence="11 12">JEL423</strain>
    </source>
</reference>
<keyword evidence="5 9" id="KW-1133">Transmembrane helix</keyword>
<dbReference type="GO" id="GO:0005484">
    <property type="term" value="F:SNAP receptor activity"/>
    <property type="evidence" value="ECO:0007669"/>
    <property type="project" value="TreeGrafter"/>
</dbReference>